<dbReference type="AlphaFoldDB" id="A0A9K3HAN3"/>
<evidence type="ECO:0000256" key="3">
    <source>
        <dbReference type="ARBA" id="ARBA00012251"/>
    </source>
</evidence>
<dbReference type="SMART" id="SM00647">
    <property type="entry name" value="IBR"/>
    <property type="match status" value="2"/>
</dbReference>
<organism evidence="11 12">
    <name type="scientific">Helianthus annuus</name>
    <name type="common">Common sunflower</name>
    <dbReference type="NCBI Taxonomy" id="4232"/>
    <lineage>
        <taxon>Eukaryota</taxon>
        <taxon>Viridiplantae</taxon>
        <taxon>Streptophyta</taxon>
        <taxon>Embryophyta</taxon>
        <taxon>Tracheophyta</taxon>
        <taxon>Spermatophyta</taxon>
        <taxon>Magnoliopsida</taxon>
        <taxon>eudicotyledons</taxon>
        <taxon>Gunneridae</taxon>
        <taxon>Pentapetalae</taxon>
        <taxon>asterids</taxon>
        <taxon>campanulids</taxon>
        <taxon>Asterales</taxon>
        <taxon>Asteraceae</taxon>
        <taxon>Asteroideae</taxon>
        <taxon>Heliantheae alliance</taxon>
        <taxon>Heliantheae</taxon>
        <taxon>Helianthus</taxon>
    </lineage>
</organism>
<evidence type="ECO:0000256" key="6">
    <source>
        <dbReference type="ARBA" id="ARBA00022737"/>
    </source>
</evidence>
<dbReference type="GO" id="GO:0031624">
    <property type="term" value="F:ubiquitin conjugating enzyme binding"/>
    <property type="evidence" value="ECO:0000318"/>
    <property type="project" value="GO_Central"/>
</dbReference>
<dbReference type="InterPro" id="IPR044066">
    <property type="entry name" value="TRIAD_supradom"/>
</dbReference>
<evidence type="ECO:0000256" key="2">
    <source>
        <dbReference type="ARBA" id="ARBA00001947"/>
    </source>
</evidence>
<evidence type="ECO:0000256" key="7">
    <source>
        <dbReference type="ARBA" id="ARBA00022771"/>
    </source>
</evidence>
<dbReference type="Gene3D" id="1.20.120.1750">
    <property type="match status" value="1"/>
</dbReference>
<dbReference type="PANTHER" id="PTHR11685">
    <property type="entry name" value="RBR FAMILY RING FINGER AND IBR DOMAIN-CONTAINING"/>
    <property type="match status" value="1"/>
</dbReference>
<dbReference type="SUPFAM" id="SSF57850">
    <property type="entry name" value="RING/U-box"/>
    <property type="match status" value="1"/>
</dbReference>
<dbReference type="GO" id="GO:0008270">
    <property type="term" value="F:zinc ion binding"/>
    <property type="evidence" value="ECO:0007669"/>
    <property type="project" value="UniProtKB-KW"/>
</dbReference>
<keyword evidence="4" id="KW-0808">Transferase</keyword>
<keyword evidence="12" id="KW-1185">Reference proteome</keyword>
<reference evidence="11" key="2">
    <citation type="submission" date="2020-06" db="EMBL/GenBank/DDBJ databases">
        <title>Helianthus annuus Genome sequencing and assembly Release 2.</title>
        <authorList>
            <person name="Gouzy J."/>
            <person name="Langlade N."/>
            <person name="Munos S."/>
        </authorList>
    </citation>
    <scope>NUCLEOTIDE SEQUENCE</scope>
    <source>
        <tissue evidence="11">Leaves</tissue>
    </source>
</reference>
<reference evidence="11" key="1">
    <citation type="journal article" date="2017" name="Nature">
        <title>The sunflower genome provides insights into oil metabolism, flowering and Asterid evolution.</title>
        <authorList>
            <person name="Badouin H."/>
            <person name="Gouzy J."/>
            <person name="Grassa C.J."/>
            <person name="Murat F."/>
            <person name="Staton S.E."/>
            <person name="Cottret L."/>
            <person name="Lelandais-Briere C."/>
            <person name="Owens G.L."/>
            <person name="Carrere S."/>
            <person name="Mayjonade B."/>
            <person name="Legrand L."/>
            <person name="Gill N."/>
            <person name="Kane N.C."/>
            <person name="Bowers J.E."/>
            <person name="Hubner S."/>
            <person name="Bellec A."/>
            <person name="Berard A."/>
            <person name="Berges H."/>
            <person name="Blanchet N."/>
            <person name="Boniface M.C."/>
            <person name="Brunel D."/>
            <person name="Catrice O."/>
            <person name="Chaidir N."/>
            <person name="Claudel C."/>
            <person name="Donnadieu C."/>
            <person name="Faraut T."/>
            <person name="Fievet G."/>
            <person name="Helmstetter N."/>
            <person name="King M."/>
            <person name="Knapp S.J."/>
            <person name="Lai Z."/>
            <person name="Le Paslier M.C."/>
            <person name="Lippi Y."/>
            <person name="Lorenzon L."/>
            <person name="Mandel J.R."/>
            <person name="Marage G."/>
            <person name="Marchand G."/>
            <person name="Marquand E."/>
            <person name="Bret-Mestries E."/>
            <person name="Morien E."/>
            <person name="Nambeesan S."/>
            <person name="Nguyen T."/>
            <person name="Pegot-Espagnet P."/>
            <person name="Pouilly N."/>
            <person name="Raftis F."/>
            <person name="Sallet E."/>
            <person name="Schiex T."/>
            <person name="Thomas J."/>
            <person name="Vandecasteele C."/>
            <person name="Vares D."/>
            <person name="Vear F."/>
            <person name="Vautrin S."/>
            <person name="Crespi M."/>
            <person name="Mangin B."/>
            <person name="Burke J.M."/>
            <person name="Salse J."/>
            <person name="Munos S."/>
            <person name="Vincourt P."/>
            <person name="Rieseberg L.H."/>
            <person name="Langlade N.B."/>
        </authorList>
    </citation>
    <scope>NUCLEOTIDE SEQUENCE</scope>
    <source>
        <tissue evidence="11">Leaves</tissue>
    </source>
</reference>
<keyword evidence="7" id="KW-0863">Zinc-finger</keyword>
<sequence length="182" mass="21409">MLEFFFFFWIWKNQISYKGTNSFSCLFVQGVSVLFEEHKTIACLEINCASTLDYDILRLIVHRETFVRWDEFLCGSTIPESHKLYCPIYTCSVLIINDTRNSLTKTKCLVCRRLFCAACCVPWHSEFIVALANKKKWKRCPTCNFFVEKVECCNHVTCICKYEFCYTCGTKWGDTHFRCKPV</sequence>
<keyword evidence="8" id="KW-0833">Ubl conjugation pathway</keyword>
<evidence type="ECO:0000259" key="10">
    <source>
        <dbReference type="PROSITE" id="PS51873"/>
    </source>
</evidence>
<dbReference type="GO" id="GO:0006511">
    <property type="term" value="P:ubiquitin-dependent protein catabolic process"/>
    <property type="evidence" value="ECO:0000318"/>
    <property type="project" value="GO_Central"/>
</dbReference>
<comment type="catalytic activity">
    <reaction evidence="1">
        <text>[E2 ubiquitin-conjugating enzyme]-S-ubiquitinyl-L-cysteine + [acceptor protein]-L-lysine = [E2 ubiquitin-conjugating enzyme]-L-cysteine + [acceptor protein]-N(6)-ubiquitinyl-L-lysine.</text>
        <dbReference type="EC" id="2.3.2.31"/>
    </reaction>
</comment>
<evidence type="ECO:0000256" key="5">
    <source>
        <dbReference type="ARBA" id="ARBA00022723"/>
    </source>
</evidence>
<evidence type="ECO:0000313" key="12">
    <source>
        <dbReference type="Proteomes" id="UP000215914"/>
    </source>
</evidence>
<protein>
    <recommendedName>
        <fullName evidence="3">RBR-type E3 ubiquitin transferase</fullName>
        <ecNumber evidence="3">2.3.2.31</ecNumber>
    </recommendedName>
</protein>
<dbReference type="CDD" id="cd22584">
    <property type="entry name" value="Rcat_RBR_unk"/>
    <property type="match status" value="1"/>
</dbReference>
<dbReference type="Pfam" id="PF01485">
    <property type="entry name" value="IBR"/>
    <property type="match status" value="2"/>
</dbReference>
<evidence type="ECO:0000256" key="1">
    <source>
        <dbReference type="ARBA" id="ARBA00001798"/>
    </source>
</evidence>
<keyword evidence="5" id="KW-0479">Metal-binding</keyword>
<dbReference type="EMBL" id="MNCJ02000328">
    <property type="protein sequence ID" value="KAF5772123.1"/>
    <property type="molecule type" value="Genomic_DNA"/>
</dbReference>
<dbReference type="GO" id="GO:0005737">
    <property type="term" value="C:cytoplasm"/>
    <property type="evidence" value="ECO:0000318"/>
    <property type="project" value="GO_Central"/>
</dbReference>
<dbReference type="Gramene" id="mRNA:HanXRQr2_Chr13g0573051">
    <property type="protein sequence ID" value="mRNA:HanXRQr2_Chr13g0573051"/>
    <property type="gene ID" value="HanXRQr2_Chr13g0573051"/>
</dbReference>
<dbReference type="InterPro" id="IPR002867">
    <property type="entry name" value="IBR_dom"/>
</dbReference>
<accession>A0A9K3HAN3</accession>
<evidence type="ECO:0000313" key="11">
    <source>
        <dbReference type="EMBL" id="KAF5772123.1"/>
    </source>
</evidence>
<keyword evidence="9" id="KW-0862">Zinc</keyword>
<evidence type="ECO:0000256" key="4">
    <source>
        <dbReference type="ARBA" id="ARBA00022679"/>
    </source>
</evidence>
<dbReference type="PROSITE" id="PS51873">
    <property type="entry name" value="TRIAD"/>
    <property type="match status" value="1"/>
</dbReference>
<keyword evidence="6" id="KW-0677">Repeat</keyword>
<gene>
    <name evidence="11" type="ORF">HanXRQr2_Chr13g0573051</name>
</gene>
<dbReference type="GO" id="GO:0061630">
    <property type="term" value="F:ubiquitin protein ligase activity"/>
    <property type="evidence" value="ECO:0000318"/>
    <property type="project" value="GO_Central"/>
</dbReference>
<comment type="cofactor">
    <cofactor evidence="2">
        <name>Zn(2+)</name>
        <dbReference type="ChEBI" id="CHEBI:29105"/>
    </cofactor>
</comment>
<dbReference type="Proteomes" id="UP000215914">
    <property type="component" value="Unassembled WGS sequence"/>
</dbReference>
<dbReference type="InterPro" id="IPR031127">
    <property type="entry name" value="E3_UB_ligase_RBR"/>
</dbReference>
<evidence type="ECO:0000256" key="9">
    <source>
        <dbReference type="ARBA" id="ARBA00022833"/>
    </source>
</evidence>
<evidence type="ECO:0000256" key="8">
    <source>
        <dbReference type="ARBA" id="ARBA00022786"/>
    </source>
</evidence>
<comment type="caution">
    <text evidence="11">The sequence shown here is derived from an EMBL/GenBank/DDBJ whole genome shotgun (WGS) entry which is preliminary data.</text>
</comment>
<feature type="domain" description="RING-type" evidence="10">
    <location>
        <begin position="1"/>
        <end position="182"/>
    </location>
</feature>
<name>A0A9K3HAN3_HELAN</name>
<dbReference type="GO" id="GO:0016567">
    <property type="term" value="P:protein ubiquitination"/>
    <property type="evidence" value="ECO:0007669"/>
    <property type="project" value="InterPro"/>
</dbReference>
<dbReference type="GO" id="GO:0000151">
    <property type="term" value="C:ubiquitin ligase complex"/>
    <property type="evidence" value="ECO:0000318"/>
    <property type="project" value="GO_Central"/>
</dbReference>
<proteinExistence type="predicted"/>
<dbReference type="EC" id="2.3.2.31" evidence="3"/>